<dbReference type="PATRIC" id="fig|1121098.3.peg.2581"/>
<accession>U6RFU0</accession>
<organism evidence="2 3">
    <name type="scientific">Phocaeicola massiliensis B84634 = Timone 84634 = DSM 17679 = JCM 13223</name>
    <dbReference type="NCBI Taxonomy" id="1121098"/>
    <lineage>
        <taxon>Bacteria</taxon>
        <taxon>Pseudomonadati</taxon>
        <taxon>Bacteroidota</taxon>
        <taxon>Bacteroidia</taxon>
        <taxon>Bacteroidales</taxon>
        <taxon>Bacteroidaceae</taxon>
        <taxon>Phocaeicola</taxon>
    </lineage>
</organism>
<keyword evidence="1" id="KW-0175">Coiled coil</keyword>
<dbReference type="STRING" id="1121098.HMPREF1534_02545"/>
<dbReference type="Pfam" id="PF13289">
    <property type="entry name" value="SIR2_2"/>
    <property type="match status" value="1"/>
</dbReference>
<dbReference type="Proteomes" id="UP000017831">
    <property type="component" value="Unassembled WGS sequence"/>
</dbReference>
<evidence type="ECO:0000313" key="3">
    <source>
        <dbReference type="Proteomes" id="UP000017831"/>
    </source>
</evidence>
<sequence>MQTEQQIIRIKHLLNNKSLSFIIGAGFSKNMSNKFFDWGDLLKPIITEMYHIDDEKEIKHKIEEIGYLGIAQEYVRRKGFHEAIDVYIEQHTPTISIKENSDEPEYIVTLNNEFIESADVTCHRLLFNLDVKHIYTFNYDNCLDIIGNTGKAQKLLSEIRNLQNKLEFLELNEEKLSGYLYISIEDNMKAVKVNLPTAIQNDNGDYNHFIKTLNCNYPELNLFTDNISHIKDNCHIVQNEIARIKAQILLLQKHRESVYQLISSSEMLSLTDGKRSIFKLHGSIRLDKSAPYGFDGDRHCNYIITSEDYKEYPIKHEPFVNYMKISLLKGAFCIIGFSCDDPNFLSWMSWVKEVVDKNIEIRKELSQKNSARFFYIHSADKPLSEEKRLLLKNHYIECVELFSLFEGDCHKVRIIQFLKQLLPTSLYYPKIKKTWHSINKYISDIQYSKKDWNITKISEDIKFIYCSANVNRIPLQSNSDHHNRNHILQRLQSRFRRKWNAASELELMLAFSALREELLLPCHYFDDEIYNQLIETCKNSLQSDLKCLLHKEQALTNQKFSDTNDHISPFIQIWKYLYNFDFKSAKYLVDSWKPLKDNPIDEVRKQMFKALFSEDVFEDIRPLTNQDLYYSIQDYLNALELLPLISRNYTFGQDGSMNNAIDFSDEVSQIQTDCPYIKNADYILNRLIESIKENNKTIPFGNKSRSFDFDSDNSKFINSFKVLSILFELCRPLHISNIILFSTEKWNIVCDNLYQDYPYPCLFYSLQYNDEKLTKSVSQKILYCDRLTPYLPNIVKSLFASLGQSECPNFYRTPIMKSLSILLIGLDAKFWNSDFTKFFDKLQPYAENGTRKYDDLNYSHENFYELVTFGLTWTSDKDFKLRVISEILHTHESIDNWKNLLITKALKSLTNEDFVASKYYQDIYQDLLWLCQNGNIPAHIYVI</sequence>
<dbReference type="HOGENOM" id="CLU_311409_0_0_10"/>
<evidence type="ECO:0000256" key="1">
    <source>
        <dbReference type="SAM" id="Coils"/>
    </source>
</evidence>
<protein>
    <submittedName>
        <fullName evidence="2">Uncharacterized protein</fullName>
    </submittedName>
</protein>
<dbReference type="OrthoDB" id="78172at2"/>
<dbReference type="GeneID" id="60061536"/>
<dbReference type="AlphaFoldDB" id="U6RFU0"/>
<proteinExistence type="predicted"/>
<dbReference type="RefSeq" id="WP_005941689.1">
    <property type="nucleotide sequence ID" value="NZ_KB890326.1"/>
</dbReference>
<keyword evidence="3" id="KW-1185">Reference proteome</keyword>
<name>U6RFU0_9BACT</name>
<evidence type="ECO:0000313" key="2">
    <source>
        <dbReference type="EMBL" id="EOA54073.1"/>
    </source>
</evidence>
<dbReference type="EMBL" id="AQHY01000028">
    <property type="protein sequence ID" value="EOA54073.1"/>
    <property type="molecule type" value="Genomic_DNA"/>
</dbReference>
<dbReference type="eggNOG" id="ENOG50332YM">
    <property type="taxonomic scope" value="Bacteria"/>
</dbReference>
<feature type="coiled-coil region" evidence="1">
    <location>
        <begin position="152"/>
        <end position="179"/>
    </location>
</feature>
<reference evidence="2 3" key="1">
    <citation type="submission" date="2013-04" db="EMBL/GenBank/DDBJ databases">
        <title>The Genome Sequence of Bacteroides massiliensis DSM 17679.</title>
        <authorList>
            <consortium name="The Broad Institute Genomics Platform"/>
            <person name="Earl A."/>
            <person name="Ward D."/>
            <person name="Feldgarden M."/>
            <person name="Gevers D."/>
            <person name="Martens E."/>
            <person name="Fenner L."/>
            <person name="Roux V."/>
            <person name="Mallet M.N."/>
            <person name="Raoult D."/>
            <person name="Walker B."/>
            <person name="Young S."/>
            <person name="Zeng Q."/>
            <person name="Gargeya S."/>
            <person name="Fitzgerald M."/>
            <person name="Haas B."/>
            <person name="Abouelleil A."/>
            <person name="Allen A.W."/>
            <person name="Alvarado L."/>
            <person name="Arachchi H.M."/>
            <person name="Berlin A.M."/>
            <person name="Chapman S.B."/>
            <person name="Gainer-Dewar J."/>
            <person name="Goldberg J."/>
            <person name="Griggs A."/>
            <person name="Gujja S."/>
            <person name="Hansen M."/>
            <person name="Howarth C."/>
            <person name="Imamovic A."/>
            <person name="Ireland A."/>
            <person name="Larimer J."/>
            <person name="McCowan C."/>
            <person name="Murphy C."/>
            <person name="Pearson M."/>
            <person name="Poon T.W."/>
            <person name="Priest M."/>
            <person name="Roberts A."/>
            <person name="Saif S."/>
            <person name="Shea T."/>
            <person name="Sisk P."/>
            <person name="Sykes S."/>
            <person name="Wortman J."/>
            <person name="Nusbaum C."/>
            <person name="Birren B."/>
        </authorList>
    </citation>
    <scope>NUCLEOTIDE SEQUENCE [LARGE SCALE GENOMIC DNA]</scope>
    <source>
        <strain evidence="3">B84634 / Timone 84634 / DSM 17679 / JCM 13223</strain>
    </source>
</reference>
<comment type="caution">
    <text evidence="2">The sequence shown here is derived from an EMBL/GenBank/DDBJ whole genome shotgun (WGS) entry which is preliminary data.</text>
</comment>
<gene>
    <name evidence="2" type="ORF">HMPREF1534_02545</name>
</gene>